<dbReference type="EMBL" id="JAAIUW010000005">
    <property type="protein sequence ID" value="KAF7830025.1"/>
    <property type="molecule type" value="Genomic_DNA"/>
</dbReference>
<evidence type="ECO:0000256" key="8">
    <source>
        <dbReference type="ARBA" id="ARBA00047658"/>
    </source>
</evidence>
<dbReference type="FunFam" id="1.25.40.120:FF:000035">
    <property type="entry name" value="Geranylgeranyl transferase type-2 subunit alpha"/>
    <property type="match status" value="1"/>
</dbReference>
<comment type="caution">
    <text evidence="10">The sequence shown here is derived from an EMBL/GenBank/DDBJ whole genome shotgun (WGS) entry which is preliminary data.</text>
</comment>
<dbReference type="InterPro" id="IPR002088">
    <property type="entry name" value="Prenyl_trans_a"/>
</dbReference>
<evidence type="ECO:0000256" key="1">
    <source>
        <dbReference type="ARBA" id="ARBA00006734"/>
    </source>
</evidence>
<evidence type="ECO:0000256" key="3">
    <source>
        <dbReference type="ARBA" id="ARBA00014772"/>
    </source>
</evidence>
<evidence type="ECO:0000313" key="11">
    <source>
        <dbReference type="Proteomes" id="UP000634136"/>
    </source>
</evidence>
<keyword evidence="5 9" id="KW-0808">Transferase</keyword>
<evidence type="ECO:0000256" key="4">
    <source>
        <dbReference type="ARBA" id="ARBA00022602"/>
    </source>
</evidence>
<dbReference type="InterPro" id="IPR001611">
    <property type="entry name" value="Leu-rich_rpt"/>
</dbReference>
<dbReference type="PANTHER" id="PTHR11129:SF2">
    <property type="entry name" value="GERANYLGERANYL TRANSFERASE TYPE-2 SUBUNIT ALPHA"/>
    <property type="match status" value="1"/>
</dbReference>
<name>A0A834TWS6_9FABA</name>
<dbReference type="SUPFAM" id="SSF48439">
    <property type="entry name" value="Protein prenylyltransferase"/>
    <property type="match status" value="1"/>
</dbReference>
<sequence>MHGRPRKTLEPADAEALSAKAEKLRSLQSLFLANHHNRIYDKEALEVSAKLLEINPESYTAWNYRKLAVEHCLSRSESNPDSVKSIFDEELKVVESALRQNFKSYGAWHHRKWVLDKGYSSIDNELRLLDRFQKADARNFHAWNYRRFVCALMQRTDEDELNYTEQMIGTNFSNYSAWHNRRPLCISVCRVEANDVDPSGVLLSNLMKRKAEGYFPKEIVLEEEYNHVQNALFTDPDDQSGWFYHLWLIDQTVKSDAPLLVSSWPSPGSTITLDGNKCLHGCGSSPLYCTLLDTGILPVILYFNQAVEGINSSTVTVKSELTINEDLVWKPLSTNKLNTARVWVMYLNLGNVKLQLSKTYPIEISLGHSQGIVSSSGYHYSHPSQISFKLSVQNAYTELPDGKGGKLTLWENKNFQKFEHFQEVDSIISGGQLITGIDHIPTTSNWSAETIDNEINAFRVLLSESDCKIGKLTLARLLTAYDSISSPHAKGMIHAEEILELYADLLKSDPMHSLYYKDERSLVLLQQITSTTESLLQYCYHYRGITETLDGFVCLRLQNLSLSRMGSLENLLWVQMLDLSHNELRSIEGLEAMQLLSRLNLSHNKIGSFTALGPLRLLKSLKVLNISYNEIGSHSIDTARYLCSSPLSHTEEFGWDRFEILNANIDAANIWEAFLIFKSLNLTQLDVTGNAVADENFRSFLVKILPTLKWLDGELP</sequence>
<accession>A0A834TWS6</accession>
<organism evidence="10 11">
    <name type="scientific">Senna tora</name>
    <dbReference type="NCBI Taxonomy" id="362788"/>
    <lineage>
        <taxon>Eukaryota</taxon>
        <taxon>Viridiplantae</taxon>
        <taxon>Streptophyta</taxon>
        <taxon>Embryophyta</taxon>
        <taxon>Tracheophyta</taxon>
        <taxon>Spermatophyta</taxon>
        <taxon>Magnoliopsida</taxon>
        <taxon>eudicotyledons</taxon>
        <taxon>Gunneridae</taxon>
        <taxon>Pentapetalae</taxon>
        <taxon>rosids</taxon>
        <taxon>fabids</taxon>
        <taxon>Fabales</taxon>
        <taxon>Fabaceae</taxon>
        <taxon>Caesalpinioideae</taxon>
        <taxon>Cassia clade</taxon>
        <taxon>Senna</taxon>
    </lineage>
</organism>
<dbReference type="Gene3D" id="1.25.40.120">
    <property type="entry name" value="Protein prenylyltransferase"/>
    <property type="match status" value="1"/>
</dbReference>
<evidence type="ECO:0000256" key="9">
    <source>
        <dbReference type="RuleBase" id="RU367120"/>
    </source>
</evidence>
<dbReference type="Proteomes" id="UP000634136">
    <property type="component" value="Unassembled WGS sequence"/>
</dbReference>
<evidence type="ECO:0000256" key="7">
    <source>
        <dbReference type="ARBA" id="ARBA00031267"/>
    </source>
</evidence>
<dbReference type="GO" id="GO:0097354">
    <property type="term" value="P:prenylation"/>
    <property type="evidence" value="ECO:0007669"/>
    <property type="project" value="UniProtKB-UniRule"/>
</dbReference>
<dbReference type="AlphaFoldDB" id="A0A834TWS6"/>
<dbReference type="EC" id="2.5.1.60" evidence="2 9"/>
<dbReference type="Pfam" id="PF13516">
    <property type="entry name" value="LRR_6"/>
    <property type="match status" value="1"/>
</dbReference>
<dbReference type="OrthoDB" id="1658at2759"/>
<dbReference type="Gene3D" id="3.80.10.10">
    <property type="entry name" value="Ribonuclease Inhibitor"/>
    <property type="match status" value="1"/>
</dbReference>
<evidence type="ECO:0000256" key="2">
    <source>
        <dbReference type="ARBA" id="ARBA00012656"/>
    </source>
</evidence>
<dbReference type="FunFam" id="3.80.10.10:FF:000756">
    <property type="entry name" value="Rab geranylgeranyl transferase like protein"/>
    <property type="match status" value="1"/>
</dbReference>
<dbReference type="PROSITE" id="PS51450">
    <property type="entry name" value="LRR"/>
    <property type="match status" value="2"/>
</dbReference>
<proteinExistence type="inferred from homology"/>
<comment type="function">
    <text evidence="9">Catalyzes the transfer of a geranyl-geranyl moiety from geranyl-geranyl pyrophosphate to cysteines occuring in specific C-terminal amino acid sequences.</text>
</comment>
<keyword evidence="4 9" id="KW-0637">Prenyltransferase</keyword>
<keyword evidence="11" id="KW-1185">Reference proteome</keyword>
<evidence type="ECO:0000256" key="6">
    <source>
        <dbReference type="ARBA" id="ARBA00022737"/>
    </source>
</evidence>
<protein>
    <recommendedName>
        <fullName evidence="3 9">Geranylgeranyl transferase type-2 subunit alpha</fullName>
        <ecNumber evidence="2 9">2.5.1.60</ecNumber>
    </recommendedName>
    <alternativeName>
        <fullName evidence="7 9">Geranylgeranyl transferase type II subunit alpha</fullName>
    </alternativeName>
</protein>
<dbReference type="GO" id="GO:0005968">
    <property type="term" value="C:Rab-protein geranylgeranyltransferase complex"/>
    <property type="evidence" value="ECO:0007669"/>
    <property type="project" value="TreeGrafter"/>
</dbReference>
<dbReference type="InterPro" id="IPR032675">
    <property type="entry name" value="LRR_dom_sf"/>
</dbReference>
<dbReference type="Pfam" id="PF01239">
    <property type="entry name" value="PPTA"/>
    <property type="match status" value="5"/>
</dbReference>
<keyword evidence="6" id="KW-0677">Repeat</keyword>
<reference evidence="10" key="1">
    <citation type="submission" date="2020-09" db="EMBL/GenBank/DDBJ databases">
        <title>Genome-Enabled Discovery of Anthraquinone Biosynthesis in Senna tora.</title>
        <authorList>
            <person name="Kang S.-H."/>
            <person name="Pandey R.P."/>
            <person name="Lee C.-M."/>
            <person name="Sim J.-S."/>
            <person name="Jeong J.-T."/>
            <person name="Choi B.-S."/>
            <person name="Jung M."/>
            <person name="Ginzburg D."/>
            <person name="Zhao K."/>
            <person name="Won S.Y."/>
            <person name="Oh T.-J."/>
            <person name="Yu Y."/>
            <person name="Kim N.-H."/>
            <person name="Lee O.R."/>
            <person name="Lee T.-H."/>
            <person name="Bashyal P."/>
            <person name="Kim T.-S."/>
            <person name="Lee W.-H."/>
            <person name="Kawkins C."/>
            <person name="Kim C.-K."/>
            <person name="Kim J.S."/>
            <person name="Ahn B.O."/>
            <person name="Rhee S.Y."/>
            <person name="Sohng J.K."/>
        </authorList>
    </citation>
    <scope>NUCLEOTIDE SEQUENCE</scope>
    <source>
        <tissue evidence="10">Leaf</tissue>
    </source>
</reference>
<dbReference type="GO" id="GO:0004663">
    <property type="term" value="F:Rab geranylgeranyltransferase activity"/>
    <property type="evidence" value="ECO:0007669"/>
    <property type="project" value="UniProtKB-UniRule"/>
</dbReference>
<comment type="similarity">
    <text evidence="1 9">Belongs to the protein prenyltransferase subunit alpha family.</text>
</comment>
<dbReference type="SUPFAM" id="SSF52058">
    <property type="entry name" value="L domain-like"/>
    <property type="match status" value="1"/>
</dbReference>
<comment type="catalytic activity">
    <reaction evidence="8 9">
        <text>geranylgeranyl diphosphate + L-cysteinyl-[protein] = S-geranylgeranyl-L-cysteinyl-[protein] + diphosphate</text>
        <dbReference type="Rhea" id="RHEA:21240"/>
        <dbReference type="Rhea" id="RHEA-COMP:10131"/>
        <dbReference type="Rhea" id="RHEA-COMP:11537"/>
        <dbReference type="ChEBI" id="CHEBI:29950"/>
        <dbReference type="ChEBI" id="CHEBI:33019"/>
        <dbReference type="ChEBI" id="CHEBI:57533"/>
        <dbReference type="ChEBI" id="CHEBI:86021"/>
        <dbReference type="EC" id="2.5.1.60"/>
    </reaction>
</comment>
<evidence type="ECO:0000256" key="5">
    <source>
        <dbReference type="ARBA" id="ARBA00022679"/>
    </source>
</evidence>
<evidence type="ECO:0000313" key="10">
    <source>
        <dbReference type="EMBL" id="KAF7830025.1"/>
    </source>
</evidence>
<dbReference type="PANTHER" id="PTHR11129">
    <property type="entry name" value="PROTEIN FARNESYLTRANSFERASE ALPHA SUBUNIT/RAB GERANYLGERANYL TRANSFERASE ALPHA SUBUNIT"/>
    <property type="match status" value="1"/>
</dbReference>
<dbReference type="PROSITE" id="PS51147">
    <property type="entry name" value="PFTA"/>
    <property type="match status" value="5"/>
</dbReference>
<gene>
    <name evidence="10" type="ORF">G2W53_012358</name>
</gene>